<gene>
    <name evidence="1" type="ORF">DI628_03360</name>
</gene>
<sequence length="170" mass="19129">MDYQGTESQQAQTGIMPIPMEDYRAYRVSVEVVVDTGEEVLMVSPFGGAFTANFWSIPSGDVGLDELPDNAALRIAREATSLMVELTQPAVIGTRVVKTEQNGKVYRRLVYTYAVGVLRRGNEEMLERFCLSRDYVGHVWLQHGKREIMERKFDSLDSAVRGMIARYQGA</sequence>
<evidence type="ECO:0000313" key="2">
    <source>
        <dbReference type="Proteomes" id="UP000320948"/>
    </source>
</evidence>
<dbReference type="EMBL" id="VAFM01000001">
    <property type="protein sequence ID" value="TKW61679.1"/>
    <property type="molecule type" value="Genomic_DNA"/>
</dbReference>
<dbReference type="SUPFAM" id="SSF55811">
    <property type="entry name" value="Nudix"/>
    <property type="match status" value="1"/>
</dbReference>
<organism evidence="1 2">
    <name type="scientific">Blastochloris viridis</name>
    <name type="common">Rhodopseudomonas viridis</name>
    <dbReference type="NCBI Taxonomy" id="1079"/>
    <lineage>
        <taxon>Bacteria</taxon>
        <taxon>Pseudomonadati</taxon>
        <taxon>Pseudomonadota</taxon>
        <taxon>Alphaproteobacteria</taxon>
        <taxon>Hyphomicrobiales</taxon>
        <taxon>Blastochloridaceae</taxon>
        <taxon>Blastochloris</taxon>
    </lineage>
</organism>
<comment type="caution">
    <text evidence="1">The sequence shown here is derived from an EMBL/GenBank/DDBJ whole genome shotgun (WGS) entry which is preliminary data.</text>
</comment>
<accession>A0A6N4REK4</accession>
<proteinExistence type="predicted"/>
<dbReference type="GO" id="GO:0003824">
    <property type="term" value="F:catalytic activity"/>
    <property type="evidence" value="ECO:0007669"/>
    <property type="project" value="UniProtKB-ARBA"/>
</dbReference>
<dbReference type="AlphaFoldDB" id="A0A6N4REK4"/>
<protein>
    <submittedName>
        <fullName evidence="1">Uncharacterized protein</fullName>
    </submittedName>
</protein>
<evidence type="ECO:0000313" key="1">
    <source>
        <dbReference type="EMBL" id="TKW61679.1"/>
    </source>
</evidence>
<name>A0A6N4REK4_BLAVI</name>
<reference evidence="1 2" key="1">
    <citation type="journal article" date="2017" name="Nat. Commun.">
        <title>In situ click chemistry generation of cyclooxygenase-2 inhibitors.</title>
        <authorList>
            <person name="Bhardwaj A."/>
            <person name="Kaur J."/>
            <person name="Wuest M."/>
            <person name="Wuest F."/>
        </authorList>
    </citation>
    <scope>NUCLEOTIDE SEQUENCE [LARGE SCALE GENOMIC DNA]</scope>
    <source>
        <strain evidence="1">S2_018_000_R2_106</strain>
    </source>
</reference>
<dbReference type="Proteomes" id="UP000320948">
    <property type="component" value="Unassembled WGS sequence"/>
</dbReference>
<dbReference type="Gene3D" id="3.90.79.10">
    <property type="entry name" value="Nucleoside Triphosphate Pyrophosphohydrolase"/>
    <property type="match status" value="1"/>
</dbReference>
<dbReference type="InterPro" id="IPR015797">
    <property type="entry name" value="NUDIX_hydrolase-like_dom_sf"/>
</dbReference>